<reference evidence="1" key="1">
    <citation type="journal article" date="2020" name="mSystems">
        <title>Genome- and Community-Level Interaction Insights into Carbon Utilization and Element Cycling Functions of Hydrothermarchaeota in Hydrothermal Sediment.</title>
        <authorList>
            <person name="Zhou Z."/>
            <person name="Liu Y."/>
            <person name="Xu W."/>
            <person name="Pan J."/>
            <person name="Luo Z.H."/>
            <person name="Li M."/>
        </authorList>
    </citation>
    <scope>NUCLEOTIDE SEQUENCE [LARGE SCALE GENOMIC DNA]</scope>
    <source>
        <strain evidence="1">SpSt-86</strain>
    </source>
</reference>
<gene>
    <name evidence="1" type="ORF">ENW55_03660</name>
</gene>
<comment type="caution">
    <text evidence="1">The sequence shown here is derived from an EMBL/GenBank/DDBJ whole genome shotgun (WGS) entry which is preliminary data.</text>
</comment>
<sequence length="520" mass="59305">MEIVKPMLTLPSLGQANSATSIMLPISKITVKPNCRVSEDGIVIECDDELNVRYAVLPWLSDEEQTQLNRSLQAKPEPINGEHFEAEFEPVNLPKIFGYKMKMATYNRQRQSRSKYLSNTAYVFYGFMQDLRRYATIQRLEKVSVSIEVEREPEPFQLVESRLVRKLSEGYIELRIIAQLWKRGNDAVCVAVLEVYSLDEPYTYLLTATDTRIQYDKADLVFELPAEFIVGMDEDTYTNDEVILRRLQNMLSAAGSLRLLSYNMESFANRFSIQPVDNELWLTELVQELALNHREYILAIPSQKKIKPVSVHGITTKAETYGDELAVDFDANPIFFISKSEEKADNKLKNMLVTFAGKTYSFQKCYKNLFSKAVLPINETELFKSFEDIVSSSSLALPYIVSTGISMALKNHPNFELTGFVVTSDMYLLVLGNVEGKGYGMLFKIKSYKLWTPHWKTPDPSTSVVFHTVPLILSEAIPVDNGVVVADNFGSYMIYYNEQNDSVEVIRNELISIWDIKGAR</sequence>
<dbReference type="AlphaFoldDB" id="A0A832MPG8"/>
<proteinExistence type="predicted"/>
<protein>
    <submittedName>
        <fullName evidence="1">Uncharacterized protein</fullName>
    </submittedName>
</protein>
<accession>A0A832MPG8</accession>
<dbReference type="EMBL" id="DTKQ01000029">
    <property type="protein sequence ID" value="HGZ79062.1"/>
    <property type="molecule type" value="Genomic_DNA"/>
</dbReference>
<name>A0A832MPG8_9THEM</name>
<evidence type="ECO:0000313" key="1">
    <source>
        <dbReference type="EMBL" id="HGZ79062.1"/>
    </source>
</evidence>
<organism evidence="1">
    <name type="scientific">Pseudothermotoga hypogea</name>
    <dbReference type="NCBI Taxonomy" id="57487"/>
    <lineage>
        <taxon>Bacteria</taxon>
        <taxon>Thermotogati</taxon>
        <taxon>Thermotogota</taxon>
        <taxon>Thermotogae</taxon>
        <taxon>Thermotogales</taxon>
        <taxon>Thermotogaceae</taxon>
        <taxon>Pseudothermotoga</taxon>
    </lineage>
</organism>